<name>A0A6J6YUM1_9ZZZZ</name>
<evidence type="ECO:0000313" key="1">
    <source>
        <dbReference type="EMBL" id="CAB4813131.1"/>
    </source>
</evidence>
<accession>A0A6J6YUM1</accession>
<dbReference type="EMBL" id="CAFAAP010000213">
    <property type="protein sequence ID" value="CAB4813131.1"/>
    <property type="molecule type" value="Genomic_DNA"/>
</dbReference>
<sequence>MPSTMWCMIGLPTIVISKTLAREIFAFATRLPTRSSSEVLIALVSSASPPGFIITYDTRLMRSSPKRICGFIKP</sequence>
<reference evidence="1" key="1">
    <citation type="submission" date="2020-05" db="EMBL/GenBank/DDBJ databases">
        <authorList>
            <person name="Chiriac C."/>
            <person name="Salcher M."/>
            <person name="Ghai R."/>
            <person name="Kavagutti S V."/>
        </authorList>
    </citation>
    <scope>NUCLEOTIDE SEQUENCE</scope>
</reference>
<dbReference type="AlphaFoldDB" id="A0A6J6YUM1"/>
<organism evidence="1">
    <name type="scientific">freshwater metagenome</name>
    <dbReference type="NCBI Taxonomy" id="449393"/>
    <lineage>
        <taxon>unclassified sequences</taxon>
        <taxon>metagenomes</taxon>
        <taxon>ecological metagenomes</taxon>
    </lineage>
</organism>
<protein>
    <submittedName>
        <fullName evidence="1">Unannotated protein</fullName>
    </submittedName>
</protein>
<proteinExistence type="predicted"/>
<gene>
    <name evidence="1" type="ORF">UFOPK3026_01249</name>
</gene>